<dbReference type="Proteomes" id="UP000002280">
    <property type="component" value="Chromosome 3"/>
</dbReference>
<evidence type="ECO:0000256" key="5">
    <source>
        <dbReference type="ARBA" id="ARBA00022729"/>
    </source>
</evidence>
<dbReference type="SUPFAM" id="SSF54117">
    <property type="entry name" value="Interleukin 8-like chemokines"/>
    <property type="match status" value="1"/>
</dbReference>
<dbReference type="FunCoup" id="A0A5F8G4G3">
    <property type="interactions" value="182"/>
</dbReference>
<keyword evidence="5" id="KW-0732">Signal</keyword>
<evidence type="ECO:0000256" key="7">
    <source>
        <dbReference type="SAM" id="MobiDB-lite"/>
    </source>
</evidence>
<dbReference type="Gene3D" id="2.40.50.40">
    <property type="match status" value="1"/>
</dbReference>
<keyword evidence="4" id="KW-0964">Secreted</keyword>
<feature type="region of interest" description="Disordered" evidence="7">
    <location>
        <begin position="138"/>
        <end position="172"/>
    </location>
</feature>
<comment type="subcellular location">
    <subcellularLocation>
        <location evidence="1">Secreted</location>
    </subcellularLocation>
</comment>
<dbReference type="Bgee" id="ENSMODG00000045980">
    <property type="expression patterns" value="Expressed in kidney and 13 other cell types or tissues"/>
</dbReference>
<dbReference type="GO" id="GO:0006954">
    <property type="term" value="P:inflammatory response"/>
    <property type="evidence" value="ECO:0000318"/>
    <property type="project" value="GO_Central"/>
</dbReference>
<sequence length="172" mass="19263">MTLALLGVGLSSFISPFTLWTPTYLERLASWKPAPRRRLEGRGMGLTGAALLAAGVLLVIQASEAILPVASSCCTEVSHHISRTLLPRVKRCHIQRADGVCDLPAVILHVHHRKFCVSPHNHTLKKWMKMQKNKQNGKGIICGKKQHPHKKKSKSRVTQKRQPHKYGQKTPY</sequence>
<proteinExistence type="inferred from homology"/>
<dbReference type="Ensembl" id="ENSMODT00000077272.1">
    <property type="protein sequence ID" value="ENSMODP00000042326.1"/>
    <property type="gene ID" value="ENSMODG00000045980.1"/>
</dbReference>
<dbReference type="Pfam" id="PF00048">
    <property type="entry name" value="IL8"/>
    <property type="match status" value="1"/>
</dbReference>
<dbReference type="GO" id="GO:0045236">
    <property type="term" value="F:CXCR chemokine receptor binding"/>
    <property type="evidence" value="ECO:0000318"/>
    <property type="project" value="GO_Central"/>
</dbReference>
<reference evidence="9" key="2">
    <citation type="submission" date="2025-08" db="UniProtKB">
        <authorList>
            <consortium name="Ensembl"/>
        </authorList>
    </citation>
    <scope>IDENTIFICATION</scope>
</reference>
<dbReference type="STRING" id="13616.ENSMODP00000042326"/>
<accession>A0A5F8G4G3</accession>
<keyword evidence="6" id="KW-1015">Disulfide bond</keyword>
<dbReference type="OrthoDB" id="8905061at2759"/>
<dbReference type="GO" id="GO:0061844">
    <property type="term" value="P:antimicrobial humoral immune response mediated by antimicrobial peptide"/>
    <property type="evidence" value="ECO:0000318"/>
    <property type="project" value="GO_Central"/>
</dbReference>
<evidence type="ECO:0000313" key="10">
    <source>
        <dbReference type="Proteomes" id="UP000002280"/>
    </source>
</evidence>
<dbReference type="GO" id="GO:0071222">
    <property type="term" value="P:cellular response to lipopolysaccharide"/>
    <property type="evidence" value="ECO:0000318"/>
    <property type="project" value="GO_Central"/>
</dbReference>
<dbReference type="GeneTree" id="ENSGT00530000063923"/>
<dbReference type="AlphaFoldDB" id="A0A5F8G4G3"/>
<evidence type="ECO:0000256" key="2">
    <source>
        <dbReference type="ARBA" id="ARBA00010868"/>
    </source>
</evidence>
<dbReference type="GO" id="GO:0008009">
    <property type="term" value="F:chemokine activity"/>
    <property type="evidence" value="ECO:0000318"/>
    <property type="project" value="GO_Central"/>
</dbReference>
<gene>
    <name evidence="9" type="primary">CCL28</name>
</gene>
<dbReference type="PANTHER" id="PTHR12015:SF205">
    <property type="entry name" value="C-C MOTIF CHEMOKINE 28"/>
    <property type="match status" value="1"/>
</dbReference>
<dbReference type="InterPro" id="IPR039809">
    <property type="entry name" value="Chemokine_b/g/d"/>
</dbReference>
<feature type="compositionally biased region" description="Basic residues" evidence="7">
    <location>
        <begin position="144"/>
        <end position="172"/>
    </location>
</feature>
<dbReference type="InterPro" id="IPR036048">
    <property type="entry name" value="Interleukin_8-like_sf"/>
</dbReference>
<dbReference type="InParanoid" id="A0A5F8G4G3"/>
<evidence type="ECO:0000256" key="1">
    <source>
        <dbReference type="ARBA" id="ARBA00004613"/>
    </source>
</evidence>
<comment type="similarity">
    <text evidence="2">Belongs to the intercrine beta (chemokine CC) family.</text>
</comment>
<dbReference type="GeneID" id="100017094"/>
<dbReference type="GO" id="GO:0030593">
    <property type="term" value="P:neutrophil chemotaxis"/>
    <property type="evidence" value="ECO:0000318"/>
    <property type="project" value="GO_Central"/>
</dbReference>
<evidence type="ECO:0000256" key="4">
    <source>
        <dbReference type="ARBA" id="ARBA00022525"/>
    </source>
</evidence>
<keyword evidence="10" id="KW-1185">Reference proteome</keyword>
<protein>
    <recommendedName>
        <fullName evidence="8">Chemokine interleukin-8-like domain-containing protein</fullName>
    </recommendedName>
</protein>
<dbReference type="RefSeq" id="XP_056680565.1">
    <property type="nucleotide sequence ID" value="XM_056824587.1"/>
</dbReference>
<evidence type="ECO:0000256" key="3">
    <source>
        <dbReference type="ARBA" id="ARBA00022514"/>
    </source>
</evidence>
<reference evidence="9" key="3">
    <citation type="submission" date="2025-09" db="UniProtKB">
        <authorList>
            <consortium name="Ensembl"/>
        </authorList>
    </citation>
    <scope>IDENTIFICATION</scope>
</reference>
<evidence type="ECO:0000256" key="6">
    <source>
        <dbReference type="ARBA" id="ARBA00023157"/>
    </source>
</evidence>
<dbReference type="CTD" id="56477"/>
<dbReference type="PANTHER" id="PTHR12015">
    <property type="entry name" value="SMALL INDUCIBLE CYTOKINE A"/>
    <property type="match status" value="1"/>
</dbReference>
<organism evidence="9 10">
    <name type="scientific">Monodelphis domestica</name>
    <name type="common">Gray short-tailed opossum</name>
    <dbReference type="NCBI Taxonomy" id="13616"/>
    <lineage>
        <taxon>Eukaryota</taxon>
        <taxon>Metazoa</taxon>
        <taxon>Chordata</taxon>
        <taxon>Craniata</taxon>
        <taxon>Vertebrata</taxon>
        <taxon>Euteleostomi</taxon>
        <taxon>Mammalia</taxon>
        <taxon>Metatheria</taxon>
        <taxon>Didelphimorphia</taxon>
        <taxon>Didelphidae</taxon>
        <taxon>Monodelphis</taxon>
    </lineage>
</organism>
<reference evidence="9 10" key="1">
    <citation type="journal article" date="2007" name="Nature">
        <title>Genome of the marsupial Monodelphis domestica reveals innovation in non-coding sequences.</title>
        <authorList>
            <person name="Mikkelsen T.S."/>
            <person name="Wakefield M.J."/>
            <person name="Aken B."/>
            <person name="Amemiya C.T."/>
            <person name="Chang J.L."/>
            <person name="Duke S."/>
            <person name="Garber M."/>
            <person name="Gentles A.J."/>
            <person name="Goodstadt L."/>
            <person name="Heger A."/>
            <person name="Jurka J."/>
            <person name="Kamal M."/>
            <person name="Mauceli E."/>
            <person name="Searle S.M."/>
            <person name="Sharpe T."/>
            <person name="Baker M.L."/>
            <person name="Batzer M.A."/>
            <person name="Benos P.V."/>
            <person name="Belov K."/>
            <person name="Clamp M."/>
            <person name="Cook A."/>
            <person name="Cuff J."/>
            <person name="Das R."/>
            <person name="Davidow L."/>
            <person name="Deakin J.E."/>
            <person name="Fazzari M.J."/>
            <person name="Glass J.L."/>
            <person name="Grabherr M."/>
            <person name="Greally J.M."/>
            <person name="Gu W."/>
            <person name="Hore T.A."/>
            <person name="Huttley G.A."/>
            <person name="Kleber M."/>
            <person name="Jirtle R.L."/>
            <person name="Koina E."/>
            <person name="Lee J.T."/>
            <person name="Mahony S."/>
            <person name="Marra M.A."/>
            <person name="Miller R.D."/>
            <person name="Nicholls R.D."/>
            <person name="Oda M."/>
            <person name="Papenfuss A.T."/>
            <person name="Parra Z.E."/>
            <person name="Pollock D.D."/>
            <person name="Ray D.A."/>
            <person name="Schein J.E."/>
            <person name="Speed T.P."/>
            <person name="Thompson K."/>
            <person name="VandeBerg J.L."/>
            <person name="Wade C.M."/>
            <person name="Walker J.A."/>
            <person name="Waters P.D."/>
            <person name="Webber C."/>
            <person name="Weidman J.R."/>
            <person name="Xie X."/>
            <person name="Zody M.C."/>
            <person name="Baldwin J."/>
            <person name="Abdouelleil A."/>
            <person name="Abdulkadir J."/>
            <person name="Abebe A."/>
            <person name="Abera B."/>
            <person name="Abreu J."/>
            <person name="Acer S.C."/>
            <person name="Aftuck L."/>
            <person name="Alexander A."/>
            <person name="An P."/>
            <person name="Anderson E."/>
            <person name="Anderson S."/>
            <person name="Arachi H."/>
            <person name="Azer M."/>
            <person name="Bachantsang P."/>
            <person name="Barry A."/>
            <person name="Bayul T."/>
            <person name="Berlin A."/>
            <person name="Bessette D."/>
            <person name="Bloom T."/>
            <person name="Bloom T."/>
            <person name="Boguslavskiy L."/>
            <person name="Bonnet C."/>
            <person name="Boukhgalter B."/>
            <person name="Bourzgui I."/>
            <person name="Brown A."/>
            <person name="Cahill P."/>
            <person name="Channer S."/>
            <person name="Cheshatsang Y."/>
            <person name="Chuda L."/>
            <person name="Citroen M."/>
            <person name="Collymore A."/>
            <person name="Cooke P."/>
            <person name="Costello M."/>
            <person name="D'Aco K."/>
            <person name="Daza R."/>
            <person name="De Haan G."/>
            <person name="DeGray S."/>
            <person name="DeMaso C."/>
            <person name="Dhargay N."/>
            <person name="Dooley K."/>
            <person name="Dooley E."/>
            <person name="Doricent M."/>
            <person name="Dorje P."/>
            <person name="Dorjee K."/>
            <person name="Dupes A."/>
            <person name="Elong R."/>
            <person name="Falk J."/>
            <person name="Farina A."/>
            <person name="Faro S."/>
            <person name="Ferguson D."/>
            <person name="Fisher S."/>
            <person name="Foley C.D."/>
            <person name="Franke A."/>
            <person name="Friedrich D."/>
            <person name="Gadbois L."/>
            <person name="Gearin G."/>
            <person name="Gearin C.R."/>
            <person name="Giannoukos G."/>
            <person name="Goode T."/>
            <person name="Graham J."/>
            <person name="Grandbois E."/>
            <person name="Grewal S."/>
            <person name="Gyaltsen K."/>
            <person name="Hafez N."/>
            <person name="Hagos B."/>
            <person name="Hall J."/>
            <person name="Henson C."/>
            <person name="Hollinger A."/>
            <person name="Honan T."/>
            <person name="Huard M.D."/>
            <person name="Hughes L."/>
            <person name="Hurhula B."/>
            <person name="Husby M.E."/>
            <person name="Kamat A."/>
            <person name="Kanga B."/>
            <person name="Kashin S."/>
            <person name="Khazanovich D."/>
            <person name="Kisner P."/>
            <person name="Lance K."/>
            <person name="Lara M."/>
            <person name="Lee W."/>
            <person name="Lennon N."/>
            <person name="Letendre F."/>
            <person name="LeVine R."/>
            <person name="Lipovsky A."/>
            <person name="Liu X."/>
            <person name="Liu J."/>
            <person name="Liu S."/>
            <person name="Lokyitsang T."/>
            <person name="Lokyitsang Y."/>
            <person name="Lubonja R."/>
            <person name="Lui A."/>
            <person name="MacDonald P."/>
            <person name="Magnisalis V."/>
            <person name="Maru K."/>
            <person name="Matthews C."/>
            <person name="McCusker W."/>
            <person name="McDonough S."/>
            <person name="Mehta T."/>
            <person name="Meldrim J."/>
            <person name="Meneus L."/>
            <person name="Mihai O."/>
            <person name="Mihalev A."/>
            <person name="Mihova T."/>
            <person name="Mittelman R."/>
            <person name="Mlenga V."/>
            <person name="Montmayeur A."/>
            <person name="Mulrain L."/>
            <person name="Navidi A."/>
            <person name="Naylor J."/>
            <person name="Negash T."/>
            <person name="Nguyen T."/>
            <person name="Nguyen N."/>
            <person name="Nicol R."/>
            <person name="Norbu C."/>
            <person name="Norbu N."/>
            <person name="Novod N."/>
            <person name="O'Neill B."/>
            <person name="Osman S."/>
            <person name="Markiewicz E."/>
            <person name="Oyono O.L."/>
            <person name="Patti C."/>
            <person name="Phunkhang P."/>
            <person name="Pierre F."/>
            <person name="Priest M."/>
            <person name="Raghuraman S."/>
            <person name="Rege F."/>
            <person name="Reyes R."/>
            <person name="Rise C."/>
            <person name="Rogov P."/>
            <person name="Ross K."/>
            <person name="Ryan E."/>
            <person name="Settipalli S."/>
            <person name="Shea T."/>
            <person name="Sherpa N."/>
            <person name="Shi L."/>
            <person name="Shih D."/>
            <person name="Sparrow T."/>
            <person name="Spaulding J."/>
            <person name="Stalker J."/>
            <person name="Stange-Thomann N."/>
            <person name="Stavropoulos S."/>
            <person name="Stone C."/>
            <person name="Strader C."/>
            <person name="Tesfaye S."/>
            <person name="Thomson T."/>
            <person name="Thoulutsang Y."/>
            <person name="Thoulutsang D."/>
            <person name="Topham K."/>
            <person name="Topping I."/>
            <person name="Tsamla T."/>
            <person name="Vassiliev H."/>
            <person name="Vo A."/>
            <person name="Wangchuk T."/>
            <person name="Wangdi T."/>
            <person name="Weiand M."/>
            <person name="Wilkinson J."/>
            <person name="Wilson A."/>
            <person name="Yadav S."/>
            <person name="Young G."/>
            <person name="Yu Q."/>
            <person name="Zembek L."/>
            <person name="Zhong D."/>
            <person name="Zimmer A."/>
            <person name="Zwirko Z."/>
            <person name="Jaffe D.B."/>
            <person name="Alvarez P."/>
            <person name="Brockman W."/>
            <person name="Butler J."/>
            <person name="Chin C."/>
            <person name="Gnerre S."/>
            <person name="MacCallum I."/>
            <person name="Graves J.A."/>
            <person name="Ponting C.P."/>
            <person name="Breen M."/>
            <person name="Samollow P.B."/>
            <person name="Lander E.S."/>
            <person name="Lindblad-Toh K."/>
        </authorList>
    </citation>
    <scope>NUCLEOTIDE SEQUENCE [LARGE SCALE GENOMIC DNA]</scope>
</reference>
<dbReference type="GO" id="GO:0005615">
    <property type="term" value="C:extracellular space"/>
    <property type="evidence" value="ECO:0000318"/>
    <property type="project" value="GO_Central"/>
</dbReference>
<name>A0A5F8G4G3_MONDO</name>
<feature type="domain" description="Chemokine interleukin-8-like" evidence="8">
    <location>
        <begin position="71"/>
        <end position="129"/>
    </location>
</feature>
<evidence type="ECO:0000259" key="8">
    <source>
        <dbReference type="Pfam" id="PF00048"/>
    </source>
</evidence>
<dbReference type="InterPro" id="IPR001811">
    <property type="entry name" value="Chemokine_IL8-like_dom"/>
</dbReference>
<dbReference type="OMA" id="IGQRIIC"/>
<evidence type="ECO:0000313" key="9">
    <source>
        <dbReference type="Ensembl" id="ENSMODP00000042326.1"/>
    </source>
</evidence>
<keyword evidence="3" id="KW-0202">Cytokine</keyword>
<dbReference type="FunFam" id="2.40.50.40:FF:000019">
    <property type="entry name" value="C-C motif chemokine 27"/>
    <property type="match status" value="1"/>
</dbReference>